<dbReference type="Proteomes" id="UP000515518">
    <property type="component" value="Chromosome"/>
</dbReference>
<reference evidence="3" key="1">
    <citation type="journal article" date="2020" name="Mol. Plant Microbe">
        <title>Rhizobial microsymbionts of the narrowly endemic Oxytropis species growing in Kamchatka are characterized by significant genetic diversity and possess a set of genes that are associated with T3SS and T6SS secretion systems and can affect the development of symbiosis.</title>
        <authorList>
            <person name="Safronova V."/>
            <person name="Guro P."/>
            <person name="Sazanova A."/>
            <person name="Kuznetsova I."/>
            <person name="Belimov A."/>
            <person name="Yakubov V."/>
            <person name="Chirak E."/>
            <person name="Afonin A."/>
            <person name="Gogolev Y."/>
            <person name="Andronov E."/>
            <person name="Tikhonovich I."/>
        </authorList>
    </citation>
    <scope>NUCLEOTIDE SEQUENCE [LARGE SCALE GENOMIC DNA]</scope>
    <source>
        <strain evidence="3">RCAM0610</strain>
    </source>
</reference>
<name>A0A2L1CTW5_RHILV</name>
<evidence type="ECO:0000313" key="3">
    <source>
        <dbReference type="Proteomes" id="UP000515518"/>
    </source>
</evidence>
<organism evidence="2 3">
    <name type="scientific">Rhizobium leguminosarum bv. viciae</name>
    <dbReference type="NCBI Taxonomy" id="387"/>
    <lineage>
        <taxon>Bacteria</taxon>
        <taxon>Pseudomonadati</taxon>
        <taxon>Pseudomonadota</taxon>
        <taxon>Alphaproteobacteria</taxon>
        <taxon>Hyphomicrobiales</taxon>
        <taxon>Rhizobiaceae</taxon>
        <taxon>Rhizobium/Agrobacterium group</taxon>
        <taxon>Rhizobium</taxon>
    </lineage>
</organism>
<protein>
    <recommendedName>
        <fullName evidence="4">Transmembrane protein</fullName>
    </recommendedName>
</protein>
<dbReference type="EMBL" id="CP050549">
    <property type="protein sequence ID" value="QND41720.1"/>
    <property type="molecule type" value="Genomic_DNA"/>
</dbReference>
<feature type="transmembrane region" description="Helical" evidence="1">
    <location>
        <begin position="12"/>
        <end position="37"/>
    </location>
</feature>
<evidence type="ECO:0008006" key="4">
    <source>
        <dbReference type="Google" id="ProtNLM"/>
    </source>
</evidence>
<keyword evidence="1" id="KW-1133">Transmembrane helix</keyword>
<accession>A0A2L1CTW5</accession>
<dbReference type="RefSeq" id="WP_018244634.1">
    <property type="nucleotide sequence ID" value="NZ_CP022665.1"/>
</dbReference>
<keyword evidence="1" id="KW-0812">Transmembrane</keyword>
<evidence type="ECO:0000256" key="1">
    <source>
        <dbReference type="SAM" id="Phobius"/>
    </source>
</evidence>
<gene>
    <name evidence="2" type="ORF">HB770_02585</name>
</gene>
<sequence>MTPEAKSPIPRVFKWLLIGLTGAIFVGANAHFVYMAITTQPACIEHIKEKGQQPNQFRAAASAC</sequence>
<dbReference type="AlphaFoldDB" id="A0A2L1CTW5"/>
<evidence type="ECO:0000313" key="2">
    <source>
        <dbReference type="EMBL" id="QND41720.1"/>
    </source>
</evidence>
<proteinExistence type="predicted"/>
<dbReference type="GeneID" id="303205542"/>
<keyword evidence="1" id="KW-0472">Membrane</keyword>